<dbReference type="InterPro" id="IPR036291">
    <property type="entry name" value="NAD(P)-bd_dom_sf"/>
</dbReference>
<protein>
    <submittedName>
        <fullName evidence="5">Sterol-4-alpha-carboxylate 3-dehydrogenase</fullName>
    </submittedName>
</protein>
<dbReference type="InterPro" id="IPR050425">
    <property type="entry name" value="NAD(P)_dehydrat-like"/>
</dbReference>
<proteinExistence type="inferred from homology"/>
<feature type="domain" description="3-beta hydroxysteroid dehydrogenase/isomerase" evidence="4">
    <location>
        <begin position="9"/>
        <end position="267"/>
    </location>
</feature>
<evidence type="ECO:0000256" key="2">
    <source>
        <dbReference type="ARBA" id="ARBA00023445"/>
    </source>
</evidence>
<evidence type="ECO:0000313" key="5">
    <source>
        <dbReference type="EMBL" id="PIA17438.1"/>
    </source>
</evidence>
<reference evidence="5 6" key="1">
    <citation type="journal article" date="2015" name="Genome Biol. Evol.">
        <title>Phylogenomic analyses indicate that early fungi evolved digesting cell walls of algal ancestors of land plants.</title>
        <authorList>
            <person name="Chang Y."/>
            <person name="Wang S."/>
            <person name="Sekimoto S."/>
            <person name="Aerts A.L."/>
            <person name="Choi C."/>
            <person name="Clum A."/>
            <person name="LaButti K.M."/>
            <person name="Lindquist E.A."/>
            <person name="Yee Ngan C."/>
            <person name="Ohm R.A."/>
            <person name="Salamov A.A."/>
            <person name="Grigoriev I.V."/>
            <person name="Spatafora J.W."/>
            <person name="Berbee M.L."/>
        </authorList>
    </citation>
    <scope>NUCLEOTIDE SEQUENCE [LARGE SCALE GENOMIC DNA]</scope>
    <source>
        <strain evidence="5 6">NRRL 1564</strain>
    </source>
</reference>
<comment type="similarity">
    <text evidence="2">Belongs to the NAD(P)-dependent epimerase/dehydratase family. Dihydroflavonol-4-reductase subfamily.</text>
</comment>
<dbReference type="SUPFAM" id="SSF51735">
    <property type="entry name" value="NAD(P)-binding Rossmann-fold domains"/>
    <property type="match status" value="1"/>
</dbReference>
<name>A0A2G5BEJ5_COERN</name>
<dbReference type="Proteomes" id="UP000242474">
    <property type="component" value="Unassembled WGS sequence"/>
</dbReference>
<dbReference type="PANTHER" id="PTHR10366:SF564">
    <property type="entry name" value="STEROL-4-ALPHA-CARBOXYLATE 3-DEHYDROGENASE, DECARBOXYLATING"/>
    <property type="match status" value="1"/>
</dbReference>
<keyword evidence="6" id="KW-1185">Reference proteome</keyword>
<dbReference type="InterPro" id="IPR002225">
    <property type="entry name" value="3Beta_OHSteriod_DH/Estase"/>
</dbReference>
<sequence length="353" mass="39353">MAEQDEIYVVIGGEGFLGRAIVDALVERRKNTGGKHEIRVLDLRRNYNDDDVQFFQGDICSQSDVEAALNANGRTATVVFHTASPIMKAPEALHTRVNVEGTKVVLEACRKAGVDKFVYTSSASVVYSGKGLEYVDESVEYASPFADYYSETKAIAEKLVLEYNDKYGMRTAALRPSGIFGPGDRQTTPGALLSQRKNIPVLVQIGENTALFDFTYVGNLADAHLLCADKLYSENVSGQVFFITNDEPIGMWSFMRLLWAQVGDTRGPRLIIPTLVASMILVILKLLAAVHIIKHEIPFVFGMTFTPRYFNITKAKKYLGYKPRVPYSEGVPIAVKACLERWSKEEQMEQNKK</sequence>
<dbReference type="GO" id="GO:0005783">
    <property type="term" value="C:endoplasmic reticulum"/>
    <property type="evidence" value="ECO:0007669"/>
    <property type="project" value="TreeGrafter"/>
</dbReference>
<evidence type="ECO:0000313" key="6">
    <source>
        <dbReference type="Proteomes" id="UP000242474"/>
    </source>
</evidence>
<dbReference type="Gene3D" id="3.40.50.720">
    <property type="entry name" value="NAD(P)-binding Rossmann-like Domain"/>
    <property type="match status" value="1"/>
</dbReference>
<keyword evidence="3" id="KW-1133">Transmembrane helix</keyword>
<evidence type="ECO:0000256" key="3">
    <source>
        <dbReference type="SAM" id="Phobius"/>
    </source>
</evidence>
<accession>A0A2G5BEJ5</accession>
<evidence type="ECO:0000256" key="1">
    <source>
        <dbReference type="ARBA" id="ARBA00023002"/>
    </source>
</evidence>
<dbReference type="GO" id="GO:0000252">
    <property type="term" value="F:3-beta-hydroxysteroid dehydrogenase [NAD(P)+]/C4-decarboxylase activity"/>
    <property type="evidence" value="ECO:0007669"/>
    <property type="project" value="TreeGrafter"/>
</dbReference>
<organism evidence="5 6">
    <name type="scientific">Coemansia reversa (strain ATCC 12441 / NRRL 1564)</name>
    <dbReference type="NCBI Taxonomy" id="763665"/>
    <lineage>
        <taxon>Eukaryota</taxon>
        <taxon>Fungi</taxon>
        <taxon>Fungi incertae sedis</taxon>
        <taxon>Zoopagomycota</taxon>
        <taxon>Kickxellomycotina</taxon>
        <taxon>Kickxellomycetes</taxon>
        <taxon>Kickxellales</taxon>
        <taxon>Kickxellaceae</taxon>
        <taxon>Coemansia</taxon>
    </lineage>
</organism>
<dbReference type="Pfam" id="PF01073">
    <property type="entry name" value="3Beta_HSD"/>
    <property type="match status" value="1"/>
</dbReference>
<dbReference type="EMBL" id="KZ303494">
    <property type="protein sequence ID" value="PIA17438.1"/>
    <property type="molecule type" value="Genomic_DNA"/>
</dbReference>
<keyword evidence="3" id="KW-0472">Membrane</keyword>
<keyword evidence="3" id="KW-0812">Transmembrane</keyword>
<dbReference type="OrthoDB" id="10058185at2759"/>
<dbReference type="STRING" id="763665.A0A2G5BEJ5"/>
<dbReference type="AlphaFoldDB" id="A0A2G5BEJ5"/>
<gene>
    <name evidence="5" type="ORF">COEREDRAFT_80449</name>
</gene>
<dbReference type="PANTHER" id="PTHR10366">
    <property type="entry name" value="NAD DEPENDENT EPIMERASE/DEHYDRATASE"/>
    <property type="match status" value="1"/>
</dbReference>
<keyword evidence="1" id="KW-0560">Oxidoreductase</keyword>
<dbReference type="GO" id="GO:0006696">
    <property type="term" value="P:ergosterol biosynthetic process"/>
    <property type="evidence" value="ECO:0007669"/>
    <property type="project" value="TreeGrafter"/>
</dbReference>
<feature type="transmembrane region" description="Helical" evidence="3">
    <location>
        <begin position="270"/>
        <end position="293"/>
    </location>
</feature>
<evidence type="ECO:0000259" key="4">
    <source>
        <dbReference type="Pfam" id="PF01073"/>
    </source>
</evidence>